<accession>A0A164S7D6</accession>
<comment type="caution">
    <text evidence="2">The sequence shown here is derived from an EMBL/GenBank/DDBJ whole genome shotgun (WGS) entry which is preliminary data.</text>
</comment>
<dbReference type="AlphaFoldDB" id="A0A164S7D6"/>
<evidence type="ECO:0000256" key="1">
    <source>
        <dbReference type="SAM" id="SignalP"/>
    </source>
</evidence>
<keyword evidence="1" id="KW-0732">Signal</keyword>
<proteinExistence type="predicted"/>
<sequence length="73" mass="7837">MASTKIVLILAMLVAVAWTMDTADPSIIDNQDIGMAQSTILDSLYPDLAVAEHKKKKYRGSRGGGGGSSEERR</sequence>
<protein>
    <submittedName>
        <fullName evidence="2">Uncharacterized protein</fullName>
    </submittedName>
</protein>
<name>A0A164S7D6_9CRUS</name>
<gene>
    <name evidence="2" type="ORF">APZ42_026397</name>
</gene>
<dbReference type="Proteomes" id="UP000076858">
    <property type="component" value="Unassembled WGS sequence"/>
</dbReference>
<reference evidence="2 3" key="1">
    <citation type="submission" date="2016-03" db="EMBL/GenBank/DDBJ databases">
        <title>EvidentialGene: Evidence-directed Construction of Genes on Genomes.</title>
        <authorList>
            <person name="Gilbert D.G."/>
            <person name="Choi J.-H."/>
            <person name="Mockaitis K."/>
            <person name="Colbourne J."/>
            <person name="Pfrender M."/>
        </authorList>
    </citation>
    <scope>NUCLEOTIDE SEQUENCE [LARGE SCALE GENOMIC DNA]</scope>
    <source>
        <strain evidence="2 3">Xinb3</strain>
        <tissue evidence="2">Complete organism</tissue>
    </source>
</reference>
<organism evidence="2 3">
    <name type="scientific">Daphnia magna</name>
    <dbReference type="NCBI Taxonomy" id="35525"/>
    <lineage>
        <taxon>Eukaryota</taxon>
        <taxon>Metazoa</taxon>
        <taxon>Ecdysozoa</taxon>
        <taxon>Arthropoda</taxon>
        <taxon>Crustacea</taxon>
        <taxon>Branchiopoda</taxon>
        <taxon>Diplostraca</taxon>
        <taxon>Cladocera</taxon>
        <taxon>Anomopoda</taxon>
        <taxon>Daphniidae</taxon>
        <taxon>Daphnia</taxon>
    </lineage>
</organism>
<keyword evidence="3" id="KW-1185">Reference proteome</keyword>
<feature type="chain" id="PRO_5007853016" evidence="1">
    <location>
        <begin position="20"/>
        <end position="73"/>
    </location>
</feature>
<dbReference type="EMBL" id="LRGB01002076">
    <property type="protein sequence ID" value="KZS09333.1"/>
    <property type="molecule type" value="Genomic_DNA"/>
</dbReference>
<evidence type="ECO:0000313" key="3">
    <source>
        <dbReference type="Proteomes" id="UP000076858"/>
    </source>
</evidence>
<feature type="signal peptide" evidence="1">
    <location>
        <begin position="1"/>
        <end position="19"/>
    </location>
</feature>
<evidence type="ECO:0000313" key="2">
    <source>
        <dbReference type="EMBL" id="KZS09333.1"/>
    </source>
</evidence>